<proteinExistence type="inferred from homology"/>
<dbReference type="PANTHER" id="PTHR43820:SF4">
    <property type="entry name" value="HIGH-AFFINITY BRANCHED-CHAIN AMINO ACID TRANSPORT ATP-BINDING PROTEIN LIVF"/>
    <property type="match status" value="1"/>
</dbReference>
<evidence type="ECO:0000256" key="5">
    <source>
        <dbReference type="ARBA" id="ARBA00022970"/>
    </source>
</evidence>
<name>A0A1C3VHW3_9BRAD</name>
<dbReference type="EMBL" id="FMAE01000004">
    <property type="protein sequence ID" value="SCB27331.1"/>
    <property type="molecule type" value="Genomic_DNA"/>
</dbReference>
<dbReference type="InterPro" id="IPR052156">
    <property type="entry name" value="BCAA_Transport_ATP-bd_LivF"/>
</dbReference>
<dbReference type="Gene3D" id="3.40.50.300">
    <property type="entry name" value="P-loop containing nucleotide triphosphate hydrolases"/>
    <property type="match status" value="1"/>
</dbReference>
<dbReference type="InterPro" id="IPR003439">
    <property type="entry name" value="ABC_transporter-like_ATP-bd"/>
</dbReference>
<dbReference type="SMART" id="SM00382">
    <property type="entry name" value="AAA"/>
    <property type="match status" value="1"/>
</dbReference>
<keyword evidence="3" id="KW-0547">Nucleotide-binding</keyword>
<dbReference type="CDD" id="cd03224">
    <property type="entry name" value="ABC_TM1139_LivF_branched"/>
    <property type="match status" value="1"/>
</dbReference>
<gene>
    <name evidence="8" type="ORF">GA0061099_100410</name>
</gene>
<keyword evidence="2" id="KW-0813">Transport</keyword>
<dbReference type="GO" id="GO:0005524">
    <property type="term" value="F:ATP binding"/>
    <property type="evidence" value="ECO:0007669"/>
    <property type="project" value="UniProtKB-KW"/>
</dbReference>
<evidence type="ECO:0000256" key="1">
    <source>
        <dbReference type="ARBA" id="ARBA00005417"/>
    </source>
</evidence>
<keyword evidence="4 8" id="KW-0067">ATP-binding</keyword>
<evidence type="ECO:0000313" key="8">
    <source>
        <dbReference type="EMBL" id="SCB27331.1"/>
    </source>
</evidence>
<comment type="function">
    <text evidence="6">Involved in beta-(1--&gt;2)glucan export. Transmembrane domains (TMD) form a pore in the inner membrane and the ATP-binding domain (NBD) is responsible for energy generation.</text>
</comment>
<dbReference type="GO" id="GO:0015807">
    <property type="term" value="P:L-amino acid transport"/>
    <property type="evidence" value="ECO:0007669"/>
    <property type="project" value="TreeGrafter"/>
</dbReference>
<evidence type="ECO:0000313" key="9">
    <source>
        <dbReference type="Proteomes" id="UP000183174"/>
    </source>
</evidence>
<dbReference type="PANTHER" id="PTHR43820">
    <property type="entry name" value="HIGH-AFFINITY BRANCHED-CHAIN AMINO ACID TRANSPORT ATP-BINDING PROTEIN LIVF"/>
    <property type="match status" value="1"/>
</dbReference>
<organism evidence="8 9">
    <name type="scientific">Bradyrhizobium yuanmingense</name>
    <dbReference type="NCBI Taxonomy" id="108015"/>
    <lineage>
        <taxon>Bacteria</taxon>
        <taxon>Pseudomonadati</taxon>
        <taxon>Pseudomonadota</taxon>
        <taxon>Alphaproteobacteria</taxon>
        <taxon>Hyphomicrobiales</taxon>
        <taxon>Nitrobacteraceae</taxon>
        <taxon>Bradyrhizobium</taxon>
    </lineage>
</organism>
<evidence type="ECO:0000256" key="4">
    <source>
        <dbReference type="ARBA" id="ARBA00022840"/>
    </source>
</evidence>
<dbReference type="PROSITE" id="PS50893">
    <property type="entry name" value="ABC_TRANSPORTER_2"/>
    <property type="match status" value="1"/>
</dbReference>
<keyword evidence="5" id="KW-0029">Amino-acid transport</keyword>
<dbReference type="PROSITE" id="PS00211">
    <property type="entry name" value="ABC_TRANSPORTER_1"/>
    <property type="match status" value="1"/>
</dbReference>
<dbReference type="GO" id="GO:0015658">
    <property type="term" value="F:branched-chain amino acid transmembrane transporter activity"/>
    <property type="evidence" value="ECO:0007669"/>
    <property type="project" value="TreeGrafter"/>
</dbReference>
<protein>
    <submittedName>
        <fullName evidence="8">Branched-chain amino acid transport system ATP-binding protein</fullName>
    </submittedName>
</protein>
<sequence>MTSDGTLLTVNGVSAAYGKVVALRGVSLSVKHGEIVAILGANGAGKTTLLNAISGVLPIAAGRIEFAEKRIDGCKPWTLSRAGISHVPEGREIFPSMTVEANLKIVDAFGSGPMFSVEDVLNMFPRLRERFRQAAGNLSGGEQQMLAIGRGLMARPRLILFDEPSLGLSPFFSKFVLGAIGALRTKGLSALLVEQNMRAALKIADRAYVLRVGSIVREGTAGEIADAPDIQEAYLGA</sequence>
<dbReference type="AlphaFoldDB" id="A0A1C3VHW3"/>
<dbReference type="RefSeq" id="WP_141697594.1">
    <property type="nucleotide sequence ID" value="NZ_FMAE01000004.1"/>
</dbReference>
<comment type="similarity">
    <text evidence="1">Belongs to the ABC transporter superfamily.</text>
</comment>
<dbReference type="Proteomes" id="UP000183174">
    <property type="component" value="Unassembled WGS sequence"/>
</dbReference>
<evidence type="ECO:0000256" key="2">
    <source>
        <dbReference type="ARBA" id="ARBA00022448"/>
    </source>
</evidence>
<dbReference type="GO" id="GO:0016887">
    <property type="term" value="F:ATP hydrolysis activity"/>
    <property type="evidence" value="ECO:0007669"/>
    <property type="project" value="InterPro"/>
</dbReference>
<reference evidence="8 9" key="1">
    <citation type="submission" date="2016-08" db="EMBL/GenBank/DDBJ databases">
        <authorList>
            <person name="Seilhamer J.J."/>
        </authorList>
    </citation>
    <scope>NUCLEOTIDE SEQUENCE [LARGE SCALE GENOMIC DNA]</scope>
    <source>
        <strain evidence="8 9">CCBAU 10071</strain>
    </source>
</reference>
<dbReference type="InterPro" id="IPR027417">
    <property type="entry name" value="P-loop_NTPase"/>
</dbReference>
<evidence type="ECO:0000256" key="3">
    <source>
        <dbReference type="ARBA" id="ARBA00022741"/>
    </source>
</evidence>
<dbReference type="InterPro" id="IPR003593">
    <property type="entry name" value="AAA+_ATPase"/>
</dbReference>
<dbReference type="Pfam" id="PF00005">
    <property type="entry name" value="ABC_tran"/>
    <property type="match status" value="1"/>
</dbReference>
<dbReference type="SUPFAM" id="SSF52540">
    <property type="entry name" value="P-loop containing nucleoside triphosphate hydrolases"/>
    <property type="match status" value="1"/>
</dbReference>
<accession>A0A1C3VHW3</accession>
<feature type="domain" description="ABC transporter" evidence="7">
    <location>
        <begin position="8"/>
        <end position="237"/>
    </location>
</feature>
<dbReference type="InterPro" id="IPR017871">
    <property type="entry name" value="ABC_transporter-like_CS"/>
</dbReference>
<evidence type="ECO:0000259" key="7">
    <source>
        <dbReference type="PROSITE" id="PS50893"/>
    </source>
</evidence>
<evidence type="ECO:0000256" key="6">
    <source>
        <dbReference type="ARBA" id="ARBA00024722"/>
    </source>
</evidence>